<dbReference type="AlphaFoldDB" id="A0A9D2KMW5"/>
<reference evidence="3" key="2">
    <citation type="submission" date="2021-04" db="EMBL/GenBank/DDBJ databases">
        <authorList>
            <person name="Gilroy R."/>
        </authorList>
    </citation>
    <scope>NUCLEOTIDE SEQUENCE</scope>
    <source>
        <strain evidence="3">CHK178-16964</strain>
    </source>
</reference>
<evidence type="ECO:0000259" key="2">
    <source>
        <dbReference type="Pfam" id="PF06114"/>
    </source>
</evidence>
<evidence type="ECO:0000313" key="4">
    <source>
        <dbReference type="Proteomes" id="UP000823900"/>
    </source>
</evidence>
<gene>
    <name evidence="3" type="ORF">IAA07_05315</name>
</gene>
<keyword evidence="1" id="KW-0472">Membrane</keyword>
<feature type="transmembrane region" description="Helical" evidence="1">
    <location>
        <begin position="150"/>
        <end position="168"/>
    </location>
</feature>
<proteinExistence type="predicted"/>
<evidence type="ECO:0000256" key="1">
    <source>
        <dbReference type="SAM" id="Phobius"/>
    </source>
</evidence>
<evidence type="ECO:0000313" key="3">
    <source>
        <dbReference type="EMBL" id="HJA70988.1"/>
    </source>
</evidence>
<dbReference type="InterPro" id="IPR010359">
    <property type="entry name" value="IrrE_HExxH"/>
</dbReference>
<organism evidence="3 4">
    <name type="scientific">Candidatus Lachnoclostridium stercoravium</name>
    <dbReference type="NCBI Taxonomy" id="2838633"/>
    <lineage>
        <taxon>Bacteria</taxon>
        <taxon>Bacillati</taxon>
        <taxon>Bacillota</taxon>
        <taxon>Clostridia</taxon>
        <taxon>Lachnospirales</taxon>
        <taxon>Lachnospiraceae</taxon>
    </lineage>
</organism>
<dbReference type="Pfam" id="PF06114">
    <property type="entry name" value="Peptidase_M78"/>
    <property type="match status" value="1"/>
</dbReference>
<dbReference type="EMBL" id="DWZA01000050">
    <property type="protein sequence ID" value="HJA70988.1"/>
    <property type="molecule type" value="Genomic_DNA"/>
</dbReference>
<protein>
    <submittedName>
        <fullName evidence="3">ImmA/IrrE family metallo-endopeptidase</fullName>
    </submittedName>
</protein>
<name>A0A9D2KMW5_9FIRM</name>
<feature type="domain" description="IrrE N-terminal-like" evidence="2">
    <location>
        <begin position="57"/>
        <end position="136"/>
    </location>
</feature>
<sequence>MMESKEIRRLANRFRTRYKLRQIDFKGLKKAVQEQGYTVIEFGTCENDEDISLIIEKLDLGGYIERLRGFTYSDPECRLVFVNRELNEHEKILVLSHEEGHIMCGHMDRSQISAGPVEEEEEANQFSHYLLYPNKADRIRAGMEAYKRQIAAGILICIAAAGIFGYHVQAQHGENYYGEFYVTESGERYHKKECIFTKNKNNIRRLTAEDFASGRYKPCQVCLPE</sequence>
<reference evidence="3" key="1">
    <citation type="journal article" date="2021" name="PeerJ">
        <title>Extensive microbial diversity within the chicken gut microbiome revealed by metagenomics and culture.</title>
        <authorList>
            <person name="Gilroy R."/>
            <person name="Ravi A."/>
            <person name="Getino M."/>
            <person name="Pursley I."/>
            <person name="Horton D.L."/>
            <person name="Alikhan N.F."/>
            <person name="Baker D."/>
            <person name="Gharbi K."/>
            <person name="Hall N."/>
            <person name="Watson M."/>
            <person name="Adriaenssens E.M."/>
            <person name="Foster-Nyarko E."/>
            <person name="Jarju S."/>
            <person name="Secka A."/>
            <person name="Antonio M."/>
            <person name="Oren A."/>
            <person name="Chaudhuri R.R."/>
            <person name="La Ragione R."/>
            <person name="Hildebrand F."/>
            <person name="Pallen M.J."/>
        </authorList>
    </citation>
    <scope>NUCLEOTIDE SEQUENCE</scope>
    <source>
        <strain evidence="3">CHK178-16964</strain>
    </source>
</reference>
<keyword evidence="1" id="KW-1133">Transmembrane helix</keyword>
<comment type="caution">
    <text evidence="3">The sequence shown here is derived from an EMBL/GenBank/DDBJ whole genome shotgun (WGS) entry which is preliminary data.</text>
</comment>
<accession>A0A9D2KMW5</accession>
<dbReference type="Proteomes" id="UP000823900">
    <property type="component" value="Unassembled WGS sequence"/>
</dbReference>
<keyword evidence="1" id="KW-0812">Transmembrane</keyword>